<reference evidence="1" key="1">
    <citation type="journal article" date="2020" name="Nature">
        <title>Giant virus diversity and host interactions through global metagenomics.</title>
        <authorList>
            <person name="Schulz F."/>
            <person name="Roux S."/>
            <person name="Paez-Espino D."/>
            <person name="Jungbluth S."/>
            <person name="Walsh D.A."/>
            <person name="Denef V.J."/>
            <person name="McMahon K.D."/>
            <person name="Konstantinidis K.T."/>
            <person name="Eloe-Fadrosh E.A."/>
            <person name="Kyrpides N.C."/>
            <person name="Woyke T."/>
        </authorList>
    </citation>
    <scope>NUCLEOTIDE SEQUENCE</scope>
    <source>
        <strain evidence="1">GVMAG-S-3300010158-109</strain>
    </source>
</reference>
<sequence length="74" mass="8430">MPNNRKHNWTVFKSLFVRPAAKIFISHNPTGINGLMVSPEINVAKLVILYEPEDDRLDDTIWVGNPSGNMDKHE</sequence>
<accession>A0A6C0KGF7</accession>
<proteinExistence type="predicted"/>
<name>A0A6C0KGF7_9ZZZZ</name>
<evidence type="ECO:0000313" key="1">
    <source>
        <dbReference type="EMBL" id="QHU15867.1"/>
    </source>
</evidence>
<dbReference type="AlphaFoldDB" id="A0A6C0KGF7"/>
<dbReference type="EMBL" id="MN740868">
    <property type="protein sequence ID" value="QHU15867.1"/>
    <property type="molecule type" value="Genomic_DNA"/>
</dbReference>
<protein>
    <submittedName>
        <fullName evidence="1">Uncharacterized protein</fullName>
    </submittedName>
</protein>
<organism evidence="1">
    <name type="scientific">viral metagenome</name>
    <dbReference type="NCBI Taxonomy" id="1070528"/>
    <lineage>
        <taxon>unclassified sequences</taxon>
        <taxon>metagenomes</taxon>
        <taxon>organismal metagenomes</taxon>
    </lineage>
</organism>